<dbReference type="InterPro" id="IPR011083">
    <property type="entry name" value="Phage_tail_collar_dom"/>
</dbReference>
<organism evidence="2">
    <name type="scientific">marine sediment metagenome</name>
    <dbReference type="NCBI Taxonomy" id="412755"/>
    <lineage>
        <taxon>unclassified sequences</taxon>
        <taxon>metagenomes</taxon>
        <taxon>ecological metagenomes</taxon>
    </lineage>
</organism>
<name>X0Z504_9ZZZZ</name>
<evidence type="ECO:0000259" key="1">
    <source>
        <dbReference type="Pfam" id="PF07484"/>
    </source>
</evidence>
<dbReference type="Gene3D" id="3.90.1340.10">
    <property type="entry name" value="Phage tail collar domain"/>
    <property type="match status" value="1"/>
</dbReference>
<dbReference type="InterPro" id="IPR037053">
    <property type="entry name" value="Phage_tail_collar_dom_sf"/>
</dbReference>
<accession>X0Z504</accession>
<gene>
    <name evidence="2" type="ORF">S01H1_76290</name>
</gene>
<proteinExistence type="predicted"/>
<feature type="non-terminal residue" evidence="2">
    <location>
        <position position="1"/>
    </location>
</feature>
<evidence type="ECO:0000313" key="2">
    <source>
        <dbReference type="EMBL" id="GAG53472.1"/>
    </source>
</evidence>
<protein>
    <recommendedName>
        <fullName evidence="1">Phage tail collar domain-containing protein</fullName>
    </recommendedName>
</protein>
<dbReference type="EMBL" id="BARS01051186">
    <property type="protein sequence ID" value="GAG53472.1"/>
    <property type="molecule type" value="Genomic_DNA"/>
</dbReference>
<reference evidence="2" key="1">
    <citation type="journal article" date="2014" name="Front. Microbiol.">
        <title>High frequency of phylogenetically diverse reductive dehalogenase-homologous genes in deep subseafloor sedimentary metagenomes.</title>
        <authorList>
            <person name="Kawai M."/>
            <person name="Futagami T."/>
            <person name="Toyoda A."/>
            <person name="Takaki Y."/>
            <person name="Nishi S."/>
            <person name="Hori S."/>
            <person name="Arai W."/>
            <person name="Tsubouchi T."/>
            <person name="Morono Y."/>
            <person name="Uchiyama I."/>
            <person name="Ito T."/>
            <person name="Fujiyama A."/>
            <person name="Inagaki F."/>
            <person name="Takami H."/>
        </authorList>
    </citation>
    <scope>NUCLEOTIDE SEQUENCE</scope>
    <source>
        <strain evidence="2">Expedition CK06-06</strain>
    </source>
</reference>
<dbReference type="SUPFAM" id="SSF88874">
    <property type="entry name" value="Receptor-binding domain of short tail fibre protein gp12"/>
    <property type="match status" value="1"/>
</dbReference>
<dbReference type="AlphaFoldDB" id="X0Z504"/>
<sequence>YWSEALTQGAVRQIWNHGSGSTFNLQIGVEDYGPDTGFDVRTLEAWWQLGKDMTAPVTDWTNNSKNLAVYEVVEETMPTGMIVPFGGDVAPSGYLMCDGSEVDRGTYAALYAVIGDNYGNGNGVDTFNLPGSAGRVPQGRDAGIPDFDTLGNTGGEKDHQLSVAELAQHNHTVGYSDTSSGNGTYAHGNLHNTAAYTLESATTVNLNTGSNVAHNNMGPYFVTNYIIQT</sequence>
<dbReference type="Pfam" id="PF07484">
    <property type="entry name" value="Collar"/>
    <property type="match status" value="1"/>
</dbReference>
<feature type="domain" description="Phage tail collar" evidence="1">
    <location>
        <begin position="80"/>
        <end position="137"/>
    </location>
</feature>
<comment type="caution">
    <text evidence="2">The sequence shown here is derived from an EMBL/GenBank/DDBJ whole genome shotgun (WGS) entry which is preliminary data.</text>
</comment>